<sequence length="70" mass="7336">MTVQGMIQHWQSSPHQHGILTGGLARGPFTGAEVELEADTADEEAVRDGILPGFGRGEVALAVCGFAECL</sequence>
<reference evidence="1 2" key="1">
    <citation type="journal article" date="2018" name="IMA Fungus">
        <title>IMA Genome-F 10: Nine draft genome sequences of Claviceps purpurea s.lat., including C. arundinis, C. humidiphila, and C. cf. spartinae, pseudomolecules for the pitch canker pathogen Fusarium circinatum, draft genome of Davidsoniella eucalypti, Grosmannia galeiformis, Quambalaria eucalypti, and Teratosphaeria destructans.</title>
        <authorList>
            <person name="Wingfield B.D."/>
            <person name="Liu M."/>
            <person name="Nguyen H.D."/>
            <person name="Lane F.A."/>
            <person name="Morgan S.W."/>
            <person name="De Vos L."/>
            <person name="Wilken P.M."/>
            <person name="Duong T.A."/>
            <person name="Aylward J."/>
            <person name="Coetzee M.P."/>
            <person name="Dadej K."/>
            <person name="De Beer Z.W."/>
            <person name="Findlay W."/>
            <person name="Havenga M."/>
            <person name="Kolarik M."/>
            <person name="Menzies J.G."/>
            <person name="Naidoo K."/>
            <person name="Pochopski O."/>
            <person name="Shoukouhi P."/>
            <person name="Santana Q.C."/>
            <person name="Seifert K.A."/>
            <person name="Soal N."/>
            <person name="Steenkamp E.T."/>
            <person name="Tatham C.T."/>
            <person name="van der Nest M.A."/>
            <person name="Wingfield M.J."/>
        </authorList>
    </citation>
    <scope>NUCLEOTIDE SEQUENCE [LARGE SCALE GENOMIC DNA]</scope>
    <source>
        <strain evidence="1">CMW44962</strain>
    </source>
</reference>
<gene>
    <name evidence="1" type="ORF">Tdes44962_MAKER05984</name>
</gene>
<proteinExistence type="predicted"/>
<evidence type="ECO:0000313" key="1">
    <source>
        <dbReference type="EMBL" id="KAH9810753.1"/>
    </source>
</evidence>
<dbReference type="OrthoDB" id="3944050at2759"/>
<protein>
    <submittedName>
        <fullName evidence="1">Uncharacterized protein</fullName>
    </submittedName>
</protein>
<keyword evidence="2" id="KW-1185">Reference proteome</keyword>
<accession>A0A9W7SIJ8</accession>
<dbReference type="AlphaFoldDB" id="A0A9W7SIJ8"/>
<evidence type="ECO:0000313" key="2">
    <source>
        <dbReference type="Proteomes" id="UP001138500"/>
    </source>
</evidence>
<reference evidence="1 2" key="2">
    <citation type="journal article" date="2021" name="Curr. Genet.">
        <title>Genetic response to nitrogen starvation in the aggressive Eucalyptus foliar pathogen Teratosphaeria destructans.</title>
        <authorList>
            <person name="Havenga M."/>
            <person name="Wingfield B.D."/>
            <person name="Wingfield M.J."/>
            <person name="Dreyer L.L."/>
            <person name="Roets F."/>
            <person name="Aylward J."/>
        </authorList>
    </citation>
    <scope>NUCLEOTIDE SEQUENCE [LARGE SCALE GENOMIC DNA]</scope>
    <source>
        <strain evidence="1">CMW44962</strain>
    </source>
</reference>
<name>A0A9W7SIJ8_9PEZI</name>
<dbReference type="Proteomes" id="UP001138500">
    <property type="component" value="Unassembled WGS sequence"/>
</dbReference>
<organism evidence="1 2">
    <name type="scientific">Teratosphaeria destructans</name>
    <dbReference type="NCBI Taxonomy" id="418781"/>
    <lineage>
        <taxon>Eukaryota</taxon>
        <taxon>Fungi</taxon>
        <taxon>Dikarya</taxon>
        <taxon>Ascomycota</taxon>
        <taxon>Pezizomycotina</taxon>
        <taxon>Dothideomycetes</taxon>
        <taxon>Dothideomycetidae</taxon>
        <taxon>Mycosphaerellales</taxon>
        <taxon>Teratosphaeriaceae</taxon>
        <taxon>Teratosphaeria</taxon>
    </lineage>
</organism>
<comment type="caution">
    <text evidence="1">The sequence shown here is derived from an EMBL/GenBank/DDBJ whole genome shotgun (WGS) entry which is preliminary data.</text>
</comment>
<dbReference type="EMBL" id="RIBY02002511">
    <property type="protein sequence ID" value="KAH9810753.1"/>
    <property type="molecule type" value="Genomic_DNA"/>
</dbReference>